<evidence type="ECO:0000256" key="4">
    <source>
        <dbReference type="ARBA" id="ARBA00023136"/>
    </source>
</evidence>
<keyword evidence="4 7" id="KW-0472">Membrane</keyword>
<keyword evidence="3 7" id="KW-1133">Transmembrane helix</keyword>
<gene>
    <name evidence="9" type="ORF">B0H63DRAFT_188169</name>
</gene>
<evidence type="ECO:0000313" key="10">
    <source>
        <dbReference type="Proteomes" id="UP001285441"/>
    </source>
</evidence>
<feature type="transmembrane region" description="Helical" evidence="7">
    <location>
        <begin position="95"/>
        <end position="119"/>
    </location>
</feature>
<evidence type="ECO:0000256" key="5">
    <source>
        <dbReference type="ARBA" id="ARBA00038359"/>
    </source>
</evidence>
<feature type="compositionally biased region" description="Basic and acidic residues" evidence="6">
    <location>
        <begin position="341"/>
        <end position="355"/>
    </location>
</feature>
<sequence>MAPPPPNPMPPDENVGPVLLGVTSVLIAILLIASCLRLYVRFKLGAFGIDDSIMVAVTALSLARFGVQIAQVNIYGNGRHRWYISDSNYIDNNMLGWWAQVLLFATMCLLKMSICFLILRIKNDRGLKIFLYCLMTGLVITNLACIIILIAQCKPTSVYWTGTGGTCWDTRVRIYSIYFTISYSLLTDVICSLLPLVVIWNVKIPLRTKASVAGLMGMGILATAFGILRASSLGLVTVDLSYAYCISAIWSNLELFLGVIAANVALGRSIYRYFFGGDLAGSTKGGSSNFRTRSTYINQPSFRGDLFESGSEFAAKASAGSGGRRPSNPESQSSDIPLEPGIHKKTEFVFTEHHP</sequence>
<comment type="subcellular location">
    <subcellularLocation>
        <location evidence="1">Membrane</location>
        <topology evidence="1">Multi-pass membrane protein</topology>
    </subcellularLocation>
</comment>
<feature type="transmembrane region" description="Helical" evidence="7">
    <location>
        <begin position="172"/>
        <end position="200"/>
    </location>
</feature>
<proteinExistence type="inferred from homology"/>
<reference evidence="9" key="1">
    <citation type="journal article" date="2023" name="Mol. Phylogenet. Evol.">
        <title>Genome-scale phylogeny and comparative genomics of the fungal order Sordariales.</title>
        <authorList>
            <person name="Hensen N."/>
            <person name="Bonometti L."/>
            <person name="Westerberg I."/>
            <person name="Brannstrom I.O."/>
            <person name="Guillou S."/>
            <person name="Cros-Aarteil S."/>
            <person name="Calhoun S."/>
            <person name="Haridas S."/>
            <person name="Kuo A."/>
            <person name="Mondo S."/>
            <person name="Pangilinan J."/>
            <person name="Riley R."/>
            <person name="LaButti K."/>
            <person name="Andreopoulos B."/>
            <person name="Lipzen A."/>
            <person name="Chen C."/>
            <person name="Yan M."/>
            <person name="Daum C."/>
            <person name="Ng V."/>
            <person name="Clum A."/>
            <person name="Steindorff A."/>
            <person name="Ohm R.A."/>
            <person name="Martin F."/>
            <person name="Silar P."/>
            <person name="Natvig D.O."/>
            <person name="Lalanne C."/>
            <person name="Gautier V."/>
            <person name="Ament-Velasquez S.L."/>
            <person name="Kruys A."/>
            <person name="Hutchinson M.I."/>
            <person name="Powell A.J."/>
            <person name="Barry K."/>
            <person name="Miller A.N."/>
            <person name="Grigoriev I.V."/>
            <person name="Debuchy R."/>
            <person name="Gladieux P."/>
            <person name="Hiltunen Thoren M."/>
            <person name="Johannesson H."/>
        </authorList>
    </citation>
    <scope>NUCLEOTIDE SEQUENCE</scope>
    <source>
        <strain evidence="9">CBS 232.78</strain>
    </source>
</reference>
<feature type="domain" description="Rhodopsin" evidence="8">
    <location>
        <begin position="36"/>
        <end position="271"/>
    </location>
</feature>
<evidence type="ECO:0000256" key="3">
    <source>
        <dbReference type="ARBA" id="ARBA00022989"/>
    </source>
</evidence>
<feature type="transmembrane region" description="Helical" evidence="7">
    <location>
        <begin position="131"/>
        <end position="152"/>
    </location>
</feature>
<feature type="transmembrane region" description="Helical" evidence="7">
    <location>
        <begin position="20"/>
        <end position="40"/>
    </location>
</feature>
<accession>A0AAE0NQU6</accession>
<reference evidence="9" key="2">
    <citation type="submission" date="2023-06" db="EMBL/GenBank/DDBJ databases">
        <authorList>
            <consortium name="Lawrence Berkeley National Laboratory"/>
            <person name="Haridas S."/>
            <person name="Hensen N."/>
            <person name="Bonometti L."/>
            <person name="Westerberg I."/>
            <person name="Brannstrom I.O."/>
            <person name="Guillou S."/>
            <person name="Cros-Aarteil S."/>
            <person name="Calhoun S."/>
            <person name="Kuo A."/>
            <person name="Mondo S."/>
            <person name="Pangilinan J."/>
            <person name="Riley R."/>
            <person name="LaButti K."/>
            <person name="Andreopoulos B."/>
            <person name="Lipzen A."/>
            <person name="Chen C."/>
            <person name="Yanf M."/>
            <person name="Daum C."/>
            <person name="Ng V."/>
            <person name="Clum A."/>
            <person name="Steindorff A."/>
            <person name="Ohm R."/>
            <person name="Martin F."/>
            <person name="Silar P."/>
            <person name="Natvig D."/>
            <person name="Lalanne C."/>
            <person name="Gautier V."/>
            <person name="Ament-velasquez S.L."/>
            <person name="Kruys A."/>
            <person name="Hutchinson M.I."/>
            <person name="Powell A.J."/>
            <person name="Barry K."/>
            <person name="Miller A.N."/>
            <person name="Grigoriev I.V."/>
            <person name="Debuchy R."/>
            <person name="Gladieux P."/>
            <person name="Thoren M.H."/>
            <person name="Johannesson H."/>
        </authorList>
    </citation>
    <scope>NUCLEOTIDE SEQUENCE</scope>
    <source>
        <strain evidence="9">CBS 232.78</strain>
    </source>
</reference>
<keyword evidence="10" id="KW-1185">Reference proteome</keyword>
<evidence type="ECO:0000256" key="1">
    <source>
        <dbReference type="ARBA" id="ARBA00004141"/>
    </source>
</evidence>
<dbReference type="Pfam" id="PF20684">
    <property type="entry name" value="Fung_rhodopsin"/>
    <property type="match status" value="1"/>
</dbReference>
<dbReference type="InterPro" id="IPR052337">
    <property type="entry name" value="SAT4-like"/>
</dbReference>
<comment type="similarity">
    <text evidence="5">Belongs to the SAT4 family.</text>
</comment>
<comment type="caution">
    <text evidence="9">The sequence shown here is derived from an EMBL/GenBank/DDBJ whole genome shotgun (WGS) entry which is preliminary data.</text>
</comment>
<evidence type="ECO:0000256" key="2">
    <source>
        <dbReference type="ARBA" id="ARBA00022692"/>
    </source>
</evidence>
<dbReference type="EMBL" id="JAULSW010000004">
    <property type="protein sequence ID" value="KAK3385844.1"/>
    <property type="molecule type" value="Genomic_DNA"/>
</dbReference>
<feature type="transmembrane region" description="Helical" evidence="7">
    <location>
        <begin position="241"/>
        <end position="266"/>
    </location>
</feature>
<protein>
    <recommendedName>
        <fullName evidence="8">Rhodopsin domain-containing protein</fullName>
    </recommendedName>
</protein>
<dbReference type="GO" id="GO:0016020">
    <property type="term" value="C:membrane"/>
    <property type="evidence" value="ECO:0007669"/>
    <property type="project" value="UniProtKB-SubCell"/>
</dbReference>
<keyword evidence="2 7" id="KW-0812">Transmembrane</keyword>
<evidence type="ECO:0000256" key="7">
    <source>
        <dbReference type="SAM" id="Phobius"/>
    </source>
</evidence>
<dbReference type="AlphaFoldDB" id="A0AAE0NQU6"/>
<feature type="region of interest" description="Disordered" evidence="6">
    <location>
        <begin position="315"/>
        <end position="355"/>
    </location>
</feature>
<feature type="transmembrane region" description="Helical" evidence="7">
    <location>
        <begin position="212"/>
        <end position="235"/>
    </location>
</feature>
<dbReference type="PANTHER" id="PTHR33048:SF96">
    <property type="entry name" value="INTEGRAL MEMBRANE PROTEIN"/>
    <property type="match status" value="1"/>
</dbReference>
<dbReference type="Proteomes" id="UP001285441">
    <property type="component" value="Unassembled WGS sequence"/>
</dbReference>
<evidence type="ECO:0000256" key="6">
    <source>
        <dbReference type="SAM" id="MobiDB-lite"/>
    </source>
</evidence>
<evidence type="ECO:0000313" key="9">
    <source>
        <dbReference type="EMBL" id="KAK3385844.1"/>
    </source>
</evidence>
<organism evidence="9 10">
    <name type="scientific">Podospora didyma</name>
    <dbReference type="NCBI Taxonomy" id="330526"/>
    <lineage>
        <taxon>Eukaryota</taxon>
        <taxon>Fungi</taxon>
        <taxon>Dikarya</taxon>
        <taxon>Ascomycota</taxon>
        <taxon>Pezizomycotina</taxon>
        <taxon>Sordariomycetes</taxon>
        <taxon>Sordariomycetidae</taxon>
        <taxon>Sordariales</taxon>
        <taxon>Podosporaceae</taxon>
        <taxon>Podospora</taxon>
    </lineage>
</organism>
<feature type="transmembrane region" description="Helical" evidence="7">
    <location>
        <begin position="52"/>
        <end position="75"/>
    </location>
</feature>
<dbReference type="PANTHER" id="PTHR33048">
    <property type="entry name" value="PTH11-LIKE INTEGRAL MEMBRANE PROTEIN (AFU_ORTHOLOGUE AFUA_5G11245)"/>
    <property type="match status" value="1"/>
</dbReference>
<name>A0AAE0NQU6_9PEZI</name>
<dbReference type="InterPro" id="IPR049326">
    <property type="entry name" value="Rhodopsin_dom_fungi"/>
</dbReference>
<evidence type="ECO:0000259" key="8">
    <source>
        <dbReference type="Pfam" id="PF20684"/>
    </source>
</evidence>